<evidence type="ECO:0000259" key="2">
    <source>
        <dbReference type="Pfam" id="PF11796"/>
    </source>
</evidence>
<reference evidence="3 4" key="1">
    <citation type="submission" date="2021-01" db="EMBL/GenBank/DDBJ databases">
        <title>Whole genome shotgun sequence of Actinoplanes deccanensis NBRC 13994.</title>
        <authorList>
            <person name="Komaki H."/>
            <person name="Tamura T."/>
        </authorList>
    </citation>
    <scope>NUCLEOTIDE SEQUENCE [LARGE SCALE GENOMIC DNA]</scope>
    <source>
        <strain evidence="3 4">NBRC 13994</strain>
    </source>
</reference>
<evidence type="ECO:0000313" key="4">
    <source>
        <dbReference type="Proteomes" id="UP000609879"/>
    </source>
</evidence>
<name>A0ABQ3YLN3_9ACTN</name>
<keyword evidence="4" id="KW-1185">Reference proteome</keyword>
<comment type="caution">
    <text evidence="3">The sequence shown here is derived from an EMBL/GenBank/DDBJ whole genome shotgun (WGS) entry which is preliminary data.</text>
</comment>
<dbReference type="Proteomes" id="UP000609879">
    <property type="component" value="Unassembled WGS sequence"/>
</dbReference>
<organism evidence="3 4">
    <name type="scientific">Paractinoplanes deccanensis</name>
    <dbReference type="NCBI Taxonomy" id="113561"/>
    <lineage>
        <taxon>Bacteria</taxon>
        <taxon>Bacillati</taxon>
        <taxon>Actinomycetota</taxon>
        <taxon>Actinomycetes</taxon>
        <taxon>Micromonosporales</taxon>
        <taxon>Micromonosporaceae</taxon>
        <taxon>Paractinoplanes</taxon>
    </lineage>
</organism>
<dbReference type="EMBL" id="BOMI01000210">
    <property type="protein sequence ID" value="GID80903.1"/>
    <property type="molecule type" value="Genomic_DNA"/>
</dbReference>
<protein>
    <recommendedName>
        <fullName evidence="5">DUF2399 domain-containing protein</fullName>
    </recommendedName>
</protein>
<dbReference type="Pfam" id="PF11796">
    <property type="entry name" value="DUF3323"/>
    <property type="match status" value="1"/>
</dbReference>
<proteinExistence type="predicted"/>
<dbReference type="InterPro" id="IPR024465">
    <property type="entry name" value="DUF2399"/>
</dbReference>
<evidence type="ECO:0008006" key="5">
    <source>
        <dbReference type="Google" id="ProtNLM"/>
    </source>
</evidence>
<dbReference type="Pfam" id="PF09664">
    <property type="entry name" value="DUF2399"/>
    <property type="match status" value="1"/>
</dbReference>
<feature type="domain" description="DUF2399" evidence="1">
    <location>
        <begin position="259"/>
        <end position="414"/>
    </location>
</feature>
<dbReference type="RefSeq" id="WP_203778106.1">
    <property type="nucleotide sequence ID" value="NZ_BAAABO010000040.1"/>
</dbReference>
<dbReference type="InterPro" id="IPR024466">
    <property type="entry name" value="CHP02679_N"/>
</dbReference>
<gene>
    <name evidence="3" type="ORF">Ade02nite_95440</name>
</gene>
<feature type="domain" description="Conserved hypothetical protein CHP02679 N terminus" evidence="2">
    <location>
        <begin position="46"/>
        <end position="247"/>
    </location>
</feature>
<accession>A0ABQ3YLN3</accession>
<sequence>MTSRCPWCTRDCTGVDDAALRGENLDWLWQRLADVGDRRGDQDLVTGTAAVTAPADATQRAAVTGLVGGRTPRAGQTIRVDLSALTARLQAHDPRLTPGMLAAHTAGRSLGERIRGNAERRDALDRLRHHTLNVIDTEREFWPALHRAGWAARLLAADNPEQIVDQAAATIAALPASGGRLDRRRLADSITGFPHALDNGTLPGLVLAILTATGRIPAGLPPRAAWAAAGIDCDDLTGGLLALGIHPAGWSLPVGTVVTIPPRELARCAWPEAPQSGVRVFVTENPSVVTAAADLSNGAPVRLLCTVGTPSALEIDAIGGLADAGWEVAVRADFDQAGLQHVASLLAGIPSAVPWRMKAADYLSSLTSPTHGRTRLDTAALPATAWDPDLHEVMIESGYAAYEESLIDQLMDDLLKN</sequence>
<evidence type="ECO:0000313" key="3">
    <source>
        <dbReference type="EMBL" id="GID80903.1"/>
    </source>
</evidence>
<evidence type="ECO:0000259" key="1">
    <source>
        <dbReference type="Pfam" id="PF09664"/>
    </source>
</evidence>